<evidence type="ECO:0000313" key="2">
    <source>
        <dbReference type="EMBL" id="VUZ44780.1"/>
    </source>
</evidence>
<accession>A0A564YC06</accession>
<proteinExistence type="predicted"/>
<dbReference type="EMBL" id="CABIJS010000144">
    <property type="protein sequence ID" value="VUZ44780.1"/>
    <property type="molecule type" value="Genomic_DNA"/>
</dbReference>
<organism evidence="2 3">
    <name type="scientific">Hymenolepis diminuta</name>
    <name type="common">Rat tapeworm</name>
    <dbReference type="NCBI Taxonomy" id="6216"/>
    <lineage>
        <taxon>Eukaryota</taxon>
        <taxon>Metazoa</taxon>
        <taxon>Spiralia</taxon>
        <taxon>Lophotrochozoa</taxon>
        <taxon>Platyhelminthes</taxon>
        <taxon>Cestoda</taxon>
        <taxon>Eucestoda</taxon>
        <taxon>Cyclophyllidea</taxon>
        <taxon>Hymenolepididae</taxon>
        <taxon>Hymenolepis</taxon>
    </lineage>
</organism>
<name>A0A564YC06_HYMDI</name>
<keyword evidence="3" id="KW-1185">Reference proteome</keyword>
<feature type="region of interest" description="Disordered" evidence="1">
    <location>
        <begin position="1"/>
        <end position="82"/>
    </location>
</feature>
<evidence type="ECO:0000256" key="1">
    <source>
        <dbReference type="SAM" id="MobiDB-lite"/>
    </source>
</evidence>
<feature type="non-terminal residue" evidence="2">
    <location>
        <position position="135"/>
    </location>
</feature>
<evidence type="ECO:0000313" key="3">
    <source>
        <dbReference type="Proteomes" id="UP000321570"/>
    </source>
</evidence>
<reference evidence="2 3" key="1">
    <citation type="submission" date="2019-07" db="EMBL/GenBank/DDBJ databases">
        <authorList>
            <person name="Jastrzebski P J."/>
            <person name="Paukszto L."/>
            <person name="Jastrzebski P J."/>
        </authorList>
    </citation>
    <scope>NUCLEOTIDE SEQUENCE [LARGE SCALE GENOMIC DNA]</scope>
    <source>
        <strain evidence="2 3">WMS-il1</strain>
    </source>
</reference>
<sequence>MLAEEDLFRTLTSKPESGEDIPDTPLSPESEEKMEEDTKDVFTATGGGGGDDDEGEEGEVIEENDEEFEELIDDEEDPSQKRFDGRGLAEVLNVYRMKLSCEVLPMIHKMRSNLKFGIHFLHNLVTNSLQFIFTF</sequence>
<protein>
    <submittedName>
        <fullName evidence="2">Uncharacterized protein</fullName>
    </submittedName>
</protein>
<dbReference type="AlphaFoldDB" id="A0A564YC06"/>
<gene>
    <name evidence="2" type="ORF">WMSIL1_LOCUS4949</name>
</gene>
<feature type="compositionally biased region" description="Acidic residues" evidence="1">
    <location>
        <begin position="50"/>
        <end position="77"/>
    </location>
</feature>
<dbReference type="Proteomes" id="UP000321570">
    <property type="component" value="Unassembled WGS sequence"/>
</dbReference>